<dbReference type="STRING" id="1397694.GCA_000702585_01851"/>
<dbReference type="AlphaFoldDB" id="A0A377FU13"/>
<evidence type="ECO:0000313" key="2">
    <source>
        <dbReference type="Proteomes" id="UP000254060"/>
    </source>
</evidence>
<dbReference type="Proteomes" id="UP000254060">
    <property type="component" value="Unassembled WGS sequence"/>
</dbReference>
<sequence>MNFDEVNVQHLNVQTFQTIDLFQIKTIWSDCLLNNSYRVTDYSELNLHMTKQELLQLRWIDLTLPIGIYSNEKLVFLYNSYHRKLYTEKVVSIELAGHDASFLDFLLAHSQTFHYPDSFSAQMESLYDFSWDNLWDSQWREFYLPKLKEPTSFITYLLDTLGAQSFHIVSSKNEFLSGFEIWAKRTGCDHSMERIGKWMWSKTYKVRGEISQLSEHSLHQLVSLVNQSEEWKGIRFLIPTATETVSLFIGGDLTQGDGYGAFQYKLAGEVISNEI</sequence>
<dbReference type="RefSeq" id="WP_029334875.1">
    <property type="nucleotide sequence ID" value="NZ_UGGP01000001.1"/>
</dbReference>
<protein>
    <submittedName>
        <fullName evidence="1">Uncharacterized protein</fullName>
    </submittedName>
</protein>
<gene>
    <name evidence="1" type="ORF">NCTC13163_01347</name>
</gene>
<name>A0A377FU13_9BACL</name>
<dbReference type="EMBL" id="UGGP01000001">
    <property type="protein sequence ID" value="STO07986.1"/>
    <property type="molecule type" value="Genomic_DNA"/>
</dbReference>
<evidence type="ECO:0000313" key="1">
    <source>
        <dbReference type="EMBL" id="STO07986.1"/>
    </source>
</evidence>
<organism evidence="1 2">
    <name type="scientific">Exiguobacterium aurantiacum</name>
    <dbReference type="NCBI Taxonomy" id="33987"/>
    <lineage>
        <taxon>Bacteria</taxon>
        <taxon>Bacillati</taxon>
        <taxon>Bacillota</taxon>
        <taxon>Bacilli</taxon>
        <taxon>Bacillales</taxon>
        <taxon>Bacillales Family XII. Incertae Sedis</taxon>
        <taxon>Exiguobacterium</taxon>
    </lineage>
</organism>
<accession>A0A377FU13</accession>
<reference evidence="1 2" key="1">
    <citation type="submission" date="2018-06" db="EMBL/GenBank/DDBJ databases">
        <authorList>
            <consortium name="Pathogen Informatics"/>
            <person name="Doyle S."/>
        </authorList>
    </citation>
    <scope>NUCLEOTIDE SEQUENCE [LARGE SCALE GENOMIC DNA]</scope>
    <source>
        <strain evidence="1 2">NCTC13163</strain>
    </source>
</reference>
<dbReference type="OrthoDB" id="2357127at2"/>
<proteinExistence type="predicted"/>